<dbReference type="InterPro" id="IPR050679">
    <property type="entry name" value="Bact_HTH_transcr_reg"/>
</dbReference>
<dbReference type="SMART" id="SM00866">
    <property type="entry name" value="UTRA"/>
    <property type="match status" value="1"/>
</dbReference>
<dbReference type="Gene3D" id="3.40.1410.10">
    <property type="entry name" value="Chorismate lyase-like"/>
    <property type="match status" value="1"/>
</dbReference>
<feature type="domain" description="HTH gntR-type" evidence="4">
    <location>
        <begin position="9"/>
        <end position="75"/>
    </location>
</feature>
<dbReference type="SUPFAM" id="SSF46785">
    <property type="entry name" value="Winged helix' DNA-binding domain"/>
    <property type="match status" value="1"/>
</dbReference>
<dbReference type="PANTHER" id="PTHR44846:SF1">
    <property type="entry name" value="MANNOSYL-D-GLYCERATE TRANSPORT_METABOLISM SYSTEM REPRESSOR MNGR-RELATED"/>
    <property type="match status" value="1"/>
</dbReference>
<dbReference type="InterPro" id="IPR000524">
    <property type="entry name" value="Tscrpt_reg_HTH_GntR"/>
</dbReference>
<evidence type="ECO:0000256" key="2">
    <source>
        <dbReference type="ARBA" id="ARBA00023125"/>
    </source>
</evidence>
<comment type="caution">
    <text evidence="5">The sequence shown here is derived from an EMBL/GenBank/DDBJ whole genome shotgun (WGS) entry which is preliminary data.</text>
</comment>
<dbReference type="SUPFAM" id="SSF64288">
    <property type="entry name" value="Chorismate lyase-like"/>
    <property type="match status" value="1"/>
</dbReference>
<evidence type="ECO:0000256" key="3">
    <source>
        <dbReference type="ARBA" id="ARBA00023163"/>
    </source>
</evidence>
<dbReference type="PANTHER" id="PTHR44846">
    <property type="entry name" value="MANNOSYL-D-GLYCERATE TRANSPORT/METABOLISM SYSTEM REPRESSOR MNGR-RELATED"/>
    <property type="match status" value="1"/>
</dbReference>
<gene>
    <name evidence="5" type="ORF">ACJEBI_24450</name>
</gene>
<dbReference type="RefSeq" id="WP_406583075.1">
    <property type="nucleotide sequence ID" value="NZ_JBJHQH010000025.1"/>
</dbReference>
<dbReference type="Pfam" id="PF07702">
    <property type="entry name" value="UTRA"/>
    <property type="match status" value="1"/>
</dbReference>
<dbReference type="InterPro" id="IPR036390">
    <property type="entry name" value="WH_DNA-bd_sf"/>
</dbReference>
<dbReference type="Gene3D" id="1.10.10.10">
    <property type="entry name" value="Winged helix-like DNA-binding domain superfamily/Winged helix DNA-binding domain"/>
    <property type="match status" value="1"/>
</dbReference>
<dbReference type="Pfam" id="PF00392">
    <property type="entry name" value="GntR"/>
    <property type="match status" value="1"/>
</dbReference>
<proteinExistence type="predicted"/>
<dbReference type="PRINTS" id="PR00035">
    <property type="entry name" value="HTHGNTR"/>
</dbReference>
<dbReference type="InterPro" id="IPR028978">
    <property type="entry name" value="Chorismate_lyase_/UTRA_dom_sf"/>
</dbReference>
<evidence type="ECO:0000313" key="5">
    <source>
        <dbReference type="EMBL" id="MFK9094610.1"/>
    </source>
</evidence>
<dbReference type="PROSITE" id="PS50949">
    <property type="entry name" value="HTH_GNTR"/>
    <property type="match status" value="1"/>
</dbReference>
<accession>A0ABW8RM51</accession>
<organism evidence="5 6">
    <name type="scientific">Bacillus salipaludis</name>
    <dbReference type="NCBI Taxonomy" id="2547811"/>
    <lineage>
        <taxon>Bacteria</taxon>
        <taxon>Bacillati</taxon>
        <taxon>Bacillota</taxon>
        <taxon>Bacilli</taxon>
        <taxon>Bacillales</taxon>
        <taxon>Bacillaceae</taxon>
        <taxon>Bacillus</taxon>
    </lineage>
</organism>
<name>A0ABW8RM51_9BACI</name>
<protein>
    <submittedName>
        <fullName evidence="5">GntR family transcriptional regulator</fullName>
    </submittedName>
</protein>
<dbReference type="SMART" id="SM00345">
    <property type="entry name" value="HTH_GNTR"/>
    <property type="match status" value="1"/>
</dbReference>
<dbReference type="EMBL" id="JBJHQH010000025">
    <property type="protein sequence ID" value="MFK9094610.1"/>
    <property type="molecule type" value="Genomic_DNA"/>
</dbReference>
<evidence type="ECO:0000313" key="6">
    <source>
        <dbReference type="Proteomes" id="UP001623041"/>
    </source>
</evidence>
<reference evidence="5 6" key="1">
    <citation type="submission" date="2024-11" db="EMBL/GenBank/DDBJ databases">
        <authorList>
            <person name="Lucas J.A."/>
        </authorList>
    </citation>
    <scope>NUCLEOTIDE SEQUENCE [LARGE SCALE GENOMIC DNA]</scope>
    <source>
        <strain evidence="5 6">Z 5.4</strain>
    </source>
</reference>
<evidence type="ECO:0000259" key="4">
    <source>
        <dbReference type="PROSITE" id="PS50949"/>
    </source>
</evidence>
<keyword evidence="6" id="KW-1185">Reference proteome</keyword>
<dbReference type="CDD" id="cd07377">
    <property type="entry name" value="WHTH_GntR"/>
    <property type="match status" value="1"/>
</dbReference>
<dbReference type="Proteomes" id="UP001623041">
    <property type="component" value="Unassembled WGS sequence"/>
</dbReference>
<keyword evidence="2" id="KW-0238">DNA-binding</keyword>
<evidence type="ECO:0000256" key="1">
    <source>
        <dbReference type="ARBA" id="ARBA00023015"/>
    </source>
</evidence>
<dbReference type="InterPro" id="IPR011663">
    <property type="entry name" value="UTRA"/>
</dbReference>
<keyword evidence="1" id="KW-0805">Transcription regulation</keyword>
<keyword evidence="3" id="KW-0804">Transcription</keyword>
<dbReference type="InterPro" id="IPR036388">
    <property type="entry name" value="WH-like_DNA-bd_sf"/>
</dbReference>
<sequence length="240" mass="27682">MELDHKSPIPLHIQLKDIINNLIKEGSFHEKIPSERELMDSYKVSRSTVREAVSHLVREGVLEKVHGKGTFISMKPIEEWLGNLSSTTDTIRKMGMKPDAKLIQHGKVKPPKEIIAATGFEEAYYIKRIRYANDQPLAIEIQYYPVEIGERLAKYDIEKGTLYDLLEQKLHIKLAEAEQVITSSYLSKEDAELLGVKESLNVLNTERLLLDIDDNLIEYYIASFRADLYSFRINLSKRYN</sequence>